<dbReference type="Pfam" id="PF02321">
    <property type="entry name" value="OEP"/>
    <property type="match status" value="2"/>
</dbReference>
<evidence type="ECO:0000313" key="4">
    <source>
        <dbReference type="Proteomes" id="UP000886851"/>
    </source>
</evidence>
<comment type="caution">
    <text evidence="3">The sequence shown here is derived from an EMBL/GenBank/DDBJ whole genome shotgun (WGS) entry which is preliminary data.</text>
</comment>
<keyword evidence="2" id="KW-0472">Membrane</keyword>
<dbReference type="PROSITE" id="PS51257">
    <property type="entry name" value="PROKAR_LIPOPROTEIN"/>
    <property type="match status" value="1"/>
</dbReference>
<reference evidence="3" key="1">
    <citation type="journal article" date="2021" name="PeerJ">
        <title>Extensive microbial diversity within the chicken gut microbiome revealed by metagenomics and culture.</title>
        <authorList>
            <person name="Gilroy R."/>
            <person name="Ravi A."/>
            <person name="Getino M."/>
            <person name="Pursley I."/>
            <person name="Horton D.L."/>
            <person name="Alikhan N.F."/>
            <person name="Baker D."/>
            <person name="Gharbi K."/>
            <person name="Hall N."/>
            <person name="Watson M."/>
            <person name="Adriaenssens E.M."/>
            <person name="Foster-Nyarko E."/>
            <person name="Jarju S."/>
            <person name="Secka A."/>
            <person name="Antonio M."/>
            <person name="Oren A."/>
            <person name="Chaudhuri R.R."/>
            <person name="La Ragione R."/>
            <person name="Hildebrand F."/>
            <person name="Pallen M.J."/>
        </authorList>
    </citation>
    <scope>NUCLEOTIDE SEQUENCE</scope>
    <source>
        <strain evidence="3">Gambia2-208</strain>
    </source>
</reference>
<evidence type="ECO:0000256" key="1">
    <source>
        <dbReference type="ARBA" id="ARBA00007613"/>
    </source>
</evidence>
<protein>
    <submittedName>
        <fullName evidence="3">TolC family protein</fullName>
    </submittedName>
</protein>
<dbReference type="PANTHER" id="PTHR30203:SF33">
    <property type="entry name" value="BLR4455 PROTEIN"/>
    <property type="match status" value="1"/>
</dbReference>
<reference evidence="3" key="2">
    <citation type="submission" date="2021-04" db="EMBL/GenBank/DDBJ databases">
        <authorList>
            <person name="Gilroy R."/>
        </authorList>
    </citation>
    <scope>NUCLEOTIDE SEQUENCE</scope>
    <source>
        <strain evidence="3">Gambia2-208</strain>
    </source>
</reference>
<dbReference type="AlphaFoldDB" id="A0A9D1ZFU9"/>
<keyword evidence="2" id="KW-0812">Transmembrane</keyword>
<comment type="subcellular location">
    <subcellularLocation>
        <location evidence="2">Cell membrane</location>
        <topology evidence="2">Lipid-anchor</topology>
    </subcellularLocation>
</comment>
<dbReference type="InterPro" id="IPR003423">
    <property type="entry name" value="OMP_efflux"/>
</dbReference>
<evidence type="ECO:0000313" key="3">
    <source>
        <dbReference type="EMBL" id="HIY87599.1"/>
    </source>
</evidence>
<dbReference type="SUPFAM" id="SSF56954">
    <property type="entry name" value="Outer membrane efflux proteins (OEP)"/>
    <property type="match status" value="1"/>
</dbReference>
<name>A0A9D1ZFU9_9BACE</name>
<dbReference type="NCBIfam" id="TIGR01845">
    <property type="entry name" value="outer_NodT"/>
    <property type="match status" value="1"/>
</dbReference>
<organism evidence="3 4">
    <name type="scientific">Candidatus Bacteroides pullicola</name>
    <dbReference type="NCBI Taxonomy" id="2838475"/>
    <lineage>
        <taxon>Bacteria</taxon>
        <taxon>Pseudomonadati</taxon>
        <taxon>Bacteroidota</taxon>
        <taxon>Bacteroidia</taxon>
        <taxon>Bacteroidales</taxon>
        <taxon>Bacteroidaceae</taxon>
        <taxon>Bacteroides</taxon>
    </lineage>
</organism>
<dbReference type="Gene3D" id="1.20.1600.10">
    <property type="entry name" value="Outer membrane efflux proteins (OEP)"/>
    <property type="match status" value="1"/>
</dbReference>
<gene>
    <name evidence="3" type="ORF">H9824_02700</name>
</gene>
<keyword evidence="2" id="KW-0564">Palmitate</keyword>
<dbReference type="Gene3D" id="2.20.200.10">
    <property type="entry name" value="Outer membrane efflux proteins (OEP)"/>
    <property type="match status" value="1"/>
</dbReference>
<comment type="similarity">
    <text evidence="1 2">Belongs to the outer membrane factor (OMF) (TC 1.B.17) family.</text>
</comment>
<dbReference type="GO" id="GO:0005886">
    <property type="term" value="C:plasma membrane"/>
    <property type="evidence" value="ECO:0007669"/>
    <property type="project" value="UniProtKB-SubCell"/>
</dbReference>
<keyword evidence="2" id="KW-1134">Transmembrane beta strand</keyword>
<accession>A0A9D1ZFU9</accession>
<evidence type="ECO:0000256" key="2">
    <source>
        <dbReference type="RuleBase" id="RU362097"/>
    </source>
</evidence>
<dbReference type="PANTHER" id="PTHR30203">
    <property type="entry name" value="OUTER MEMBRANE CATION EFFLUX PROTEIN"/>
    <property type="match status" value="1"/>
</dbReference>
<dbReference type="Proteomes" id="UP000886851">
    <property type="component" value="Unassembled WGS sequence"/>
</dbReference>
<dbReference type="EMBL" id="DXCV01000024">
    <property type="protein sequence ID" value="HIY87599.1"/>
    <property type="molecule type" value="Genomic_DNA"/>
</dbReference>
<dbReference type="InterPro" id="IPR010131">
    <property type="entry name" value="MdtP/NodT-like"/>
</dbReference>
<dbReference type="GO" id="GO:0015562">
    <property type="term" value="F:efflux transmembrane transporter activity"/>
    <property type="evidence" value="ECO:0007669"/>
    <property type="project" value="InterPro"/>
</dbReference>
<proteinExistence type="inferred from homology"/>
<sequence>MKKIILLTAATALLCSCGIYNRYQPVEAVPEDLYGDSFSQTGDTTNFGNTDWRKVFTDSCLQRLIEQGLANNTDYRSAQLRVEEAEATLLSARLAFLPSFALSPQGGVSSFDGGKATWTYTVPVTASWELDIFGRMRNAKKQAQALYAQSRDYRQAVRTQLIAGIANTYYTLLMLDEQLSLSRQTAEAWKETVASARALMQAGQYDEAGVSQLEATYYSVQTSVLDLEEQLNQVENSLALLLAETPRTHERGKLSEQVVPEDLSVGIPLQMLANRPDVRQAEHSLEAAFYATNQARSNFYPNITLSGSAGWTNEAGSMIVNPGKFIASAVGSLVQPLFNRGQNIANLRIARAQQEEAQLAFQQTLLNAGTEVNDALVACQTSRDKADLFGKQVEALRRAERSTVLKMEHGSSTYLEVLTARQTRLNAELSQVANRFAELQSVVNLYQALGGGRQEEN</sequence>
<keyword evidence="2" id="KW-0449">Lipoprotein</keyword>